<proteinExistence type="predicted"/>
<keyword evidence="3" id="KW-1185">Reference proteome</keyword>
<organism evidence="2 3">
    <name type="scientific">Pseudophaeobacter arcticus</name>
    <dbReference type="NCBI Taxonomy" id="385492"/>
    <lineage>
        <taxon>Bacteria</taxon>
        <taxon>Pseudomonadati</taxon>
        <taxon>Pseudomonadota</taxon>
        <taxon>Alphaproteobacteria</taxon>
        <taxon>Rhodobacterales</taxon>
        <taxon>Paracoccaceae</taxon>
        <taxon>Pseudophaeobacter</taxon>
    </lineage>
</organism>
<sequence length="161" mass="17500">MFTKTGLFGVILLAALPAAAQSISQHFSKGSDSCYQRLYSASHLASHPVQKVEAIQLSHVTTDSFSRPGTELALQLAVRLRGSSTWQTPVACSPRGSKLSCALKCDGGRFDVVVKNAGSILITGGSDLYFYDCDGKPRILERLPDDKVFMLHRQPLASCRR</sequence>
<accession>A0ABQ0AK41</accession>
<name>A0ABQ0AK41_9RHOB</name>
<dbReference type="RefSeq" id="WP_353398806.1">
    <property type="nucleotide sequence ID" value="NZ_BAABWU010000005.1"/>
</dbReference>
<evidence type="ECO:0000313" key="3">
    <source>
        <dbReference type="Proteomes" id="UP001441944"/>
    </source>
</evidence>
<feature type="chain" id="PRO_5046890992" evidence="1">
    <location>
        <begin position="21"/>
        <end position="161"/>
    </location>
</feature>
<dbReference type="Proteomes" id="UP001441944">
    <property type="component" value="Unassembled WGS sequence"/>
</dbReference>
<evidence type="ECO:0000256" key="1">
    <source>
        <dbReference type="SAM" id="SignalP"/>
    </source>
</evidence>
<dbReference type="EMBL" id="BAABWU010000005">
    <property type="protein sequence ID" value="GAA6196209.1"/>
    <property type="molecule type" value="Genomic_DNA"/>
</dbReference>
<comment type="caution">
    <text evidence="2">The sequence shown here is derived from an EMBL/GenBank/DDBJ whole genome shotgun (WGS) entry which is preliminary data.</text>
</comment>
<protein>
    <submittedName>
        <fullName evidence="2">Uncharacterized protein</fullName>
    </submittedName>
</protein>
<keyword evidence="1" id="KW-0732">Signal</keyword>
<reference evidence="2 3" key="1">
    <citation type="submission" date="2024-04" db="EMBL/GenBank/DDBJ databases">
        <title>Draft genome sequence of Pseudophaeobacter arcticus NBRC 116598.</title>
        <authorList>
            <person name="Miyakawa T."/>
            <person name="Kusuya Y."/>
            <person name="Miura T."/>
        </authorList>
    </citation>
    <scope>NUCLEOTIDE SEQUENCE [LARGE SCALE GENOMIC DNA]</scope>
    <source>
        <strain evidence="2 3">SU-CL00105</strain>
    </source>
</reference>
<evidence type="ECO:0000313" key="2">
    <source>
        <dbReference type="EMBL" id="GAA6196209.1"/>
    </source>
</evidence>
<gene>
    <name evidence="2" type="ORF">NBRC116598_16530</name>
</gene>
<feature type="signal peptide" evidence="1">
    <location>
        <begin position="1"/>
        <end position="20"/>
    </location>
</feature>